<name>M5TTN8_9BACT</name>
<dbReference type="Pfam" id="PF04542">
    <property type="entry name" value="Sigma70_r2"/>
    <property type="match status" value="1"/>
</dbReference>
<dbReference type="GO" id="GO:0006352">
    <property type="term" value="P:DNA-templated transcription initiation"/>
    <property type="evidence" value="ECO:0007669"/>
    <property type="project" value="InterPro"/>
</dbReference>
<dbReference type="GO" id="GO:0016987">
    <property type="term" value="F:sigma factor activity"/>
    <property type="evidence" value="ECO:0007669"/>
    <property type="project" value="UniProtKB-KW"/>
</dbReference>
<dbReference type="SUPFAM" id="SSF88946">
    <property type="entry name" value="Sigma2 domain of RNA polymerase sigma factors"/>
    <property type="match status" value="1"/>
</dbReference>
<keyword evidence="3" id="KW-0731">Sigma factor</keyword>
<evidence type="ECO:0000256" key="1">
    <source>
        <dbReference type="ARBA" id="ARBA00010641"/>
    </source>
</evidence>
<comment type="caution">
    <text evidence="7">The sequence shown here is derived from an EMBL/GenBank/DDBJ whole genome shotgun (WGS) entry which is preliminary data.</text>
</comment>
<dbReference type="AlphaFoldDB" id="M5TTN8"/>
<accession>M5TTN8</accession>
<feature type="domain" description="RNA polymerase sigma-70 region 2" evidence="6">
    <location>
        <begin position="103"/>
        <end position="168"/>
    </location>
</feature>
<sequence length="279" mass="31550">MKAEKRLPIADRSKRPNQPIRSSEDRLTQSHFLHRIFESLHWQFENWNAPSPQGEKLIMTITYNTETQTPILPINSAVDQAPLTVAQLVVQAQSGDRDAFGELFERYRPAIVALAMQRVRNAHEAEELAQDVFIQAMQKVDQLRVPEAFGGWLRQIVHRMAINRVTRGRLSVACDPETLEATCTDDASPQTAAEAQERDAAVRVGLTRLGDMDQQTLRAFYLQGQSLIEMSDRFDAPVGTIKRRLHTARKRLAETMRTDFPATVPMNLPVHEVAVCQAV</sequence>
<dbReference type="EMBL" id="ANOH01000428">
    <property type="protein sequence ID" value="EMI52525.1"/>
    <property type="molecule type" value="Genomic_DNA"/>
</dbReference>
<dbReference type="InterPro" id="IPR039425">
    <property type="entry name" value="RNA_pol_sigma-70-like"/>
</dbReference>
<protein>
    <submittedName>
        <fullName evidence="7">RNA polymerase sigma factor sigW</fullName>
    </submittedName>
</protein>
<feature type="compositionally biased region" description="Basic and acidic residues" evidence="5">
    <location>
        <begin position="1"/>
        <end position="14"/>
    </location>
</feature>
<dbReference type="PANTHER" id="PTHR43133:SF51">
    <property type="entry name" value="RNA POLYMERASE SIGMA FACTOR"/>
    <property type="match status" value="1"/>
</dbReference>
<keyword evidence="2" id="KW-0805">Transcription regulation</keyword>
<evidence type="ECO:0000256" key="4">
    <source>
        <dbReference type="ARBA" id="ARBA00023163"/>
    </source>
</evidence>
<keyword evidence="4" id="KW-0804">Transcription</keyword>
<dbReference type="InterPro" id="IPR007627">
    <property type="entry name" value="RNA_pol_sigma70_r2"/>
</dbReference>
<evidence type="ECO:0000256" key="3">
    <source>
        <dbReference type="ARBA" id="ARBA00023082"/>
    </source>
</evidence>
<dbReference type="PATRIC" id="fig|1263870.3.peg.6439"/>
<comment type="similarity">
    <text evidence="1">Belongs to the sigma-70 factor family. ECF subfamily.</text>
</comment>
<dbReference type="Gene3D" id="1.10.10.10">
    <property type="entry name" value="Winged helix-like DNA-binding domain superfamily/Winged helix DNA-binding domain"/>
    <property type="match status" value="1"/>
</dbReference>
<evidence type="ECO:0000313" key="8">
    <source>
        <dbReference type="Proteomes" id="UP000011885"/>
    </source>
</evidence>
<proteinExistence type="inferred from homology"/>
<dbReference type="NCBIfam" id="TIGR02937">
    <property type="entry name" value="sigma70-ECF"/>
    <property type="match status" value="1"/>
</dbReference>
<dbReference type="SUPFAM" id="SSF88659">
    <property type="entry name" value="Sigma3 and sigma4 domains of RNA polymerase sigma factors"/>
    <property type="match status" value="1"/>
</dbReference>
<feature type="region of interest" description="Disordered" evidence="5">
    <location>
        <begin position="1"/>
        <end position="26"/>
    </location>
</feature>
<evidence type="ECO:0000259" key="6">
    <source>
        <dbReference type="Pfam" id="PF04542"/>
    </source>
</evidence>
<dbReference type="InterPro" id="IPR013324">
    <property type="entry name" value="RNA_pol_sigma_r3/r4-like"/>
</dbReference>
<keyword evidence="8" id="KW-1185">Reference proteome</keyword>
<dbReference type="InterPro" id="IPR013325">
    <property type="entry name" value="RNA_pol_sigma_r2"/>
</dbReference>
<organism evidence="7 8">
    <name type="scientific">Rhodopirellula sallentina SM41</name>
    <dbReference type="NCBI Taxonomy" id="1263870"/>
    <lineage>
        <taxon>Bacteria</taxon>
        <taxon>Pseudomonadati</taxon>
        <taxon>Planctomycetota</taxon>
        <taxon>Planctomycetia</taxon>
        <taxon>Pirellulales</taxon>
        <taxon>Pirellulaceae</taxon>
        <taxon>Rhodopirellula</taxon>
    </lineage>
</organism>
<dbReference type="InterPro" id="IPR014284">
    <property type="entry name" value="RNA_pol_sigma-70_dom"/>
</dbReference>
<evidence type="ECO:0000256" key="5">
    <source>
        <dbReference type="SAM" id="MobiDB-lite"/>
    </source>
</evidence>
<dbReference type="Gene3D" id="1.10.1740.10">
    <property type="match status" value="1"/>
</dbReference>
<evidence type="ECO:0000256" key="2">
    <source>
        <dbReference type="ARBA" id="ARBA00023015"/>
    </source>
</evidence>
<dbReference type="InterPro" id="IPR036388">
    <property type="entry name" value="WH-like_DNA-bd_sf"/>
</dbReference>
<reference evidence="7 8" key="1">
    <citation type="journal article" date="2013" name="Mar. Genomics">
        <title>Expression of sulfatases in Rhodopirellula baltica and the diversity of sulfatases in the genus Rhodopirellula.</title>
        <authorList>
            <person name="Wegner C.E."/>
            <person name="Richter-Heitmann T."/>
            <person name="Klindworth A."/>
            <person name="Klockow C."/>
            <person name="Richter M."/>
            <person name="Achstetter T."/>
            <person name="Glockner F.O."/>
            <person name="Harder J."/>
        </authorList>
    </citation>
    <scope>NUCLEOTIDE SEQUENCE [LARGE SCALE GENOMIC DNA]</scope>
    <source>
        <strain evidence="7 8">SM41</strain>
    </source>
</reference>
<dbReference type="PANTHER" id="PTHR43133">
    <property type="entry name" value="RNA POLYMERASE ECF-TYPE SIGMA FACTO"/>
    <property type="match status" value="1"/>
</dbReference>
<dbReference type="Proteomes" id="UP000011885">
    <property type="component" value="Unassembled WGS sequence"/>
</dbReference>
<evidence type="ECO:0000313" key="7">
    <source>
        <dbReference type="EMBL" id="EMI52525.1"/>
    </source>
</evidence>
<gene>
    <name evidence="7" type="ORF">RSSM_06080</name>
</gene>